<dbReference type="Proteomes" id="UP000204391">
    <property type="component" value="Chromosome"/>
</dbReference>
<dbReference type="InterPro" id="IPR003710">
    <property type="entry name" value="ApbA"/>
</dbReference>
<dbReference type="Gene3D" id="1.10.1040.10">
    <property type="entry name" value="N-(1-d-carboxylethyl)-l-norvaline Dehydrogenase, domain 2"/>
    <property type="match status" value="1"/>
</dbReference>
<dbReference type="Pfam" id="PF08546">
    <property type="entry name" value="ApbA_C"/>
    <property type="match status" value="1"/>
</dbReference>
<dbReference type="GO" id="GO:0005737">
    <property type="term" value="C:cytoplasm"/>
    <property type="evidence" value="ECO:0007669"/>
    <property type="project" value="TreeGrafter"/>
</dbReference>
<evidence type="ECO:0000256" key="7">
    <source>
        <dbReference type="ARBA" id="ARBA00022857"/>
    </source>
</evidence>
<dbReference type="InterPro" id="IPR013332">
    <property type="entry name" value="KPR_N"/>
</dbReference>
<evidence type="ECO:0000259" key="12">
    <source>
        <dbReference type="Pfam" id="PF02558"/>
    </source>
</evidence>
<dbReference type="Gene3D" id="3.40.50.720">
    <property type="entry name" value="NAD(P)-binding Rossmann-like Domain"/>
    <property type="match status" value="1"/>
</dbReference>
<dbReference type="InterPro" id="IPR008927">
    <property type="entry name" value="6-PGluconate_DH-like_C_sf"/>
</dbReference>
<reference evidence="14 15" key="1">
    <citation type="journal article" date="2003" name="Int. J. Syst. Evol. Microbiol.">
        <title>Virgibacillus carmonensis sp. nov., Virgibacillus necropolis sp. nov. and Virgibacillus picturae sp. nov., three novel species isolated from deteriorated mural paintings, transfer of the species of the genus salibacillus to Virgibacillus, as Virgibacillus marismortui comb. nov. and Virgibacillus salexigens comb. nov., and emended description of the genus Virgibacillus.</title>
        <authorList>
            <person name="Heyrman J."/>
            <person name="Logan N.A."/>
            <person name="Busse H.J."/>
            <person name="Balcaen A."/>
            <person name="Lebbe L."/>
            <person name="Rodriguez-Diaz M."/>
            <person name="Swings J."/>
            <person name="De Vos P."/>
        </authorList>
    </citation>
    <scope>NUCLEOTIDE SEQUENCE [LARGE SCALE GENOMIC DNA]</scope>
    <source>
        <strain evidence="14 15">LMG 19488</strain>
    </source>
</reference>
<evidence type="ECO:0000256" key="5">
    <source>
        <dbReference type="ARBA" id="ARBA00019465"/>
    </source>
</evidence>
<dbReference type="InterPro" id="IPR013328">
    <property type="entry name" value="6PGD_dom2"/>
</dbReference>
<evidence type="ECO:0000256" key="11">
    <source>
        <dbReference type="RuleBase" id="RU362068"/>
    </source>
</evidence>
<keyword evidence="7 11" id="KW-0521">NADP</keyword>
<evidence type="ECO:0000256" key="4">
    <source>
        <dbReference type="ARBA" id="ARBA00013014"/>
    </source>
</evidence>
<evidence type="ECO:0000313" key="15">
    <source>
        <dbReference type="Proteomes" id="UP000204391"/>
    </source>
</evidence>
<dbReference type="SUPFAM" id="SSF48179">
    <property type="entry name" value="6-phosphogluconate dehydrogenase C-terminal domain-like"/>
    <property type="match status" value="1"/>
</dbReference>
<evidence type="ECO:0000256" key="10">
    <source>
        <dbReference type="ARBA" id="ARBA00048793"/>
    </source>
</evidence>
<evidence type="ECO:0000256" key="1">
    <source>
        <dbReference type="ARBA" id="ARBA00002919"/>
    </source>
</evidence>
<dbReference type="SUPFAM" id="SSF51735">
    <property type="entry name" value="NAD(P)-binding Rossmann-fold domains"/>
    <property type="match status" value="1"/>
</dbReference>
<dbReference type="EC" id="1.1.1.169" evidence="4 11"/>
<dbReference type="EMBL" id="CP022437">
    <property type="protein sequence ID" value="ASN05861.1"/>
    <property type="molecule type" value="Genomic_DNA"/>
</dbReference>
<comment type="similarity">
    <text evidence="3 11">Belongs to the ketopantoate reductase family.</text>
</comment>
<dbReference type="InterPro" id="IPR036291">
    <property type="entry name" value="NAD(P)-bd_dom_sf"/>
</dbReference>
<dbReference type="OrthoDB" id="9800163at2"/>
<protein>
    <recommendedName>
        <fullName evidence="5 11">2-dehydropantoate 2-reductase</fullName>
        <ecNumber evidence="4 11">1.1.1.169</ecNumber>
    </recommendedName>
    <alternativeName>
        <fullName evidence="9 11">Ketopantoate reductase</fullName>
    </alternativeName>
</protein>
<evidence type="ECO:0000256" key="9">
    <source>
        <dbReference type="ARBA" id="ARBA00032024"/>
    </source>
</evidence>
<feature type="domain" description="Ketopantoate reductase C-terminal" evidence="13">
    <location>
        <begin position="171"/>
        <end position="287"/>
    </location>
</feature>
<dbReference type="GO" id="GO:0008677">
    <property type="term" value="F:2-dehydropantoate 2-reductase activity"/>
    <property type="evidence" value="ECO:0007669"/>
    <property type="project" value="UniProtKB-EC"/>
</dbReference>
<dbReference type="RefSeq" id="WP_089532709.1">
    <property type="nucleotide sequence ID" value="NZ_CP022437.1"/>
</dbReference>
<comment type="catalytic activity">
    <reaction evidence="10 11">
        <text>(R)-pantoate + NADP(+) = 2-dehydropantoate + NADPH + H(+)</text>
        <dbReference type="Rhea" id="RHEA:16233"/>
        <dbReference type="ChEBI" id="CHEBI:11561"/>
        <dbReference type="ChEBI" id="CHEBI:15378"/>
        <dbReference type="ChEBI" id="CHEBI:15980"/>
        <dbReference type="ChEBI" id="CHEBI:57783"/>
        <dbReference type="ChEBI" id="CHEBI:58349"/>
        <dbReference type="EC" id="1.1.1.169"/>
    </reaction>
</comment>
<comment type="function">
    <text evidence="1 11">Catalyzes the NADPH-dependent reduction of ketopantoate into pantoic acid.</text>
</comment>
<evidence type="ECO:0000256" key="6">
    <source>
        <dbReference type="ARBA" id="ARBA00022655"/>
    </source>
</evidence>
<organism evidence="14 15">
    <name type="scientific">Virgibacillus necropolis</name>
    <dbReference type="NCBI Taxonomy" id="163877"/>
    <lineage>
        <taxon>Bacteria</taxon>
        <taxon>Bacillati</taxon>
        <taxon>Bacillota</taxon>
        <taxon>Bacilli</taxon>
        <taxon>Bacillales</taxon>
        <taxon>Bacillaceae</taxon>
        <taxon>Virgibacillus</taxon>
    </lineage>
</organism>
<comment type="pathway">
    <text evidence="2 11">Cofactor biosynthesis; (R)-pantothenate biosynthesis; (R)-pantoate from 3-methyl-2-oxobutanoate: step 2/2.</text>
</comment>
<keyword evidence="6 11" id="KW-0566">Pantothenate biosynthesis</keyword>
<name>A0A221MDZ6_9BACI</name>
<dbReference type="KEGG" id="vne:CFK40_12985"/>
<evidence type="ECO:0000256" key="3">
    <source>
        <dbReference type="ARBA" id="ARBA00007870"/>
    </source>
</evidence>
<keyword evidence="8 11" id="KW-0560">Oxidoreductase</keyword>
<dbReference type="AlphaFoldDB" id="A0A221MDZ6"/>
<dbReference type="Pfam" id="PF02558">
    <property type="entry name" value="ApbA"/>
    <property type="match status" value="1"/>
</dbReference>
<evidence type="ECO:0000313" key="14">
    <source>
        <dbReference type="EMBL" id="ASN05861.1"/>
    </source>
</evidence>
<accession>A0A221MDZ6</accession>
<dbReference type="InterPro" id="IPR013752">
    <property type="entry name" value="KPA_reductase"/>
</dbReference>
<dbReference type="PANTHER" id="PTHR43765:SF2">
    <property type="entry name" value="2-DEHYDROPANTOATE 2-REDUCTASE"/>
    <property type="match status" value="1"/>
</dbReference>
<feature type="domain" description="Ketopantoate reductase N-terminal" evidence="12">
    <location>
        <begin position="3"/>
        <end position="146"/>
    </location>
</feature>
<evidence type="ECO:0000256" key="2">
    <source>
        <dbReference type="ARBA" id="ARBA00004994"/>
    </source>
</evidence>
<sequence length="294" mass="32872">MKIGVIGGGSIGLLVARYLCENHDVTVYVRRNQQKQKLNDHGLFLSSLLTPCRVKALLTNELNEEECVIVCVKQPEVGPVLALLSNLNLNEKTPLIFLQNGMGHIELIHDSKQPVYLGIVTHGALRKSDHIVTHSGKGLIKVANFSGGGENLSTIVQQLNSKQFPFQIETNWEKVLAEKLVINAVINPLTAIFEVPNGEILRNTHLMVLAKELCRESCSILQLDFMDQWNHVQTVVTNTKENVSSMWKDLKERKKTENEAISGYLVKKTNSAIPYTTFVYNSMKALEVKKGINE</sequence>
<evidence type="ECO:0000256" key="8">
    <source>
        <dbReference type="ARBA" id="ARBA00023002"/>
    </source>
</evidence>
<dbReference type="GO" id="GO:0015940">
    <property type="term" value="P:pantothenate biosynthetic process"/>
    <property type="evidence" value="ECO:0007669"/>
    <property type="project" value="UniProtKB-UniPathway"/>
</dbReference>
<keyword evidence="15" id="KW-1185">Reference proteome</keyword>
<dbReference type="InterPro" id="IPR050838">
    <property type="entry name" value="Ketopantoate_reductase"/>
</dbReference>
<gene>
    <name evidence="14" type="ORF">CFK40_12985</name>
</gene>
<dbReference type="UniPathway" id="UPA00028">
    <property type="reaction ID" value="UER00004"/>
</dbReference>
<evidence type="ECO:0000259" key="13">
    <source>
        <dbReference type="Pfam" id="PF08546"/>
    </source>
</evidence>
<dbReference type="PANTHER" id="PTHR43765">
    <property type="entry name" value="2-DEHYDROPANTOATE 2-REDUCTASE-RELATED"/>
    <property type="match status" value="1"/>
</dbReference>
<dbReference type="GO" id="GO:0050661">
    <property type="term" value="F:NADP binding"/>
    <property type="evidence" value="ECO:0007669"/>
    <property type="project" value="TreeGrafter"/>
</dbReference>
<proteinExistence type="inferred from homology"/>
<dbReference type="NCBIfam" id="TIGR00745">
    <property type="entry name" value="apbA_panE"/>
    <property type="match status" value="1"/>
</dbReference>